<dbReference type="Proteomes" id="UP000290288">
    <property type="component" value="Unassembled WGS sequence"/>
</dbReference>
<evidence type="ECO:0000256" key="1">
    <source>
        <dbReference type="SAM" id="MobiDB-lite"/>
    </source>
</evidence>
<feature type="compositionally biased region" description="Basic and acidic residues" evidence="1">
    <location>
        <begin position="16"/>
        <end position="34"/>
    </location>
</feature>
<evidence type="ECO:0000313" key="2">
    <source>
        <dbReference type="EMBL" id="RXW25276.1"/>
    </source>
</evidence>
<sequence>MSDKSNAASRRLKRARAAEDASDLHNRSHKQPKLEDEIDAIRNHLPEVQDAAAQFDSKMLQLELTLDCRVFGVSEERRQEIIHLPNKPNETVVLYDSVSQKASRTPLYQKLLDLDSSKKHWRRFFRAADTAFSELGPCASDLVWRLALKEIEANIPTWQEDDDPDSTHGLQIRMRDNVRNWTFTMPNLNPSAPGFNVTHKFLRLVQVLETCKNYGENFRALIFAPVDRLCIGRNAKDG</sequence>
<evidence type="ECO:0000313" key="3">
    <source>
        <dbReference type="Proteomes" id="UP000290288"/>
    </source>
</evidence>
<dbReference type="AlphaFoldDB" id="A0A4Q2DZN8"/>
<reference evidence="2 3" key="1">
    <citation type="submission" date="2019-01" db="EMBL/GenBank/DDBJ databases">
        <title>Draft genome sequence of Psathyrella aberdarensis IHI B618.</title>
        <authorList>
            <person name="Buettner E."/>
            <person name="Kellner H."/>
        </authorList>
    </citation>
    <scope>NUCLEOTIDE SEQUENCE [LARGE SCALE GENOMIC DNA]</scope>
    <source>
        <strain evidence="2 3">IHI B618</strain>
    </source>
</reference>
<dbReference type="OrthoDB" id="3058064at2759"/>
<gene>
    <name evidence="2" type="ORF">EST38_g544</name>
</gene>
<accession>A0A4Q2DZN8</accession>
<organism evidence="2 3">
    <name type="scientific">Candolleomyces aberdarensis</name>
    <dbReference type="NCBI Taxonomy" id="2316362"/>
    <lineage>
        <taxon>Eukaryota</taxon>
        <taxon>Fungi</taxon>
        <taxon>Dikarya</taxon>
        <taxon>Basidiomycota</taxon>
        <taxon>Agaricomycotina</taxon>
        <taxon>Agaricomycetes</taxon>
        <taxon>Agaricomycetidae</taxon>
        <taxon>Agaricales</taxon>
        <taxon>Agaricineae</taxon>
        <taxon>Psathyrellaceae</taxon>
        <taxon>Candolleomyces</taxon>
    </lineage>
</organism>
<dbReference type="STRING" id="2316362.A0A4Q2DZN8"/>
<protein>
    <submittedName>
        <fullName evidence="2">Uncharacterized protein</fullName>
    </submittedName>
</protein>
<feature type="region of interest" description="Disordered" evidence="1">
    <location>
        <begin position="1"/>
        <end position="34"/>
    </location>
</feature>
<dbReference type="EMBL" id="SDEE01000007">
    <property type="protein sequence ID" value="RXW25276.1"/>
    <property type="molecule type" value="Genomic_DNA"/>
</dbReference>
<keyword evidence="3" id="KW-1185">Reference proteome</keyword>
<proteinExistence type="predicted"/>
<comment type="caution">
    <text evidence="2">The sequence shown here is derived from an EMBL/GenBank/DDBJ whole genome shotgun (WGS) entry which is preliminary data.</text>
</comment>
<name>A0A4Q2DZN8_9AGAR</name>